<keyword evidence="8" id="KW-0808">Transferase</keyword>
<evidence type="ECO:0000259" key="7">
    <source>
        <dbReference type="Pfam" id="PF08281"/>
    </source>
</evidence>
<dbReference type="InterPro" id="IPR036388">
    <property type="entry name" value="WH-like_DNA-bd_sf"/>
</dbReference>
<dbReference type="Pfam" id="PF08281">
    <property type="entry name" value="Sigma70_r4_2"/>
    <property type="match status" value="1"/>
</dbReference>
<evidence type="ECO:0000313" key="8">
    <source>
        <dbReference type="EMBL" id="EAR62584.1"/>
    </source>
</evidence>
<dbReference type="GO" id="GO:0016779">
    <property type="term" value="F:nucleotidyltransferase activity"/>
    <property type="evidence" value="ECO:0007669"/>
    <property type="project" value="UniProtKB-KW"/>
</dbReference>
<evidence type="ECO:0000259" key="6">
    <source>
        <dbReference type="Pfam" id="PF04542"/>
    </source>
</evidence>
<dbReference type="SUPFAM" id="SSF88946">
    <property type="entry name" value="Sigma2 domain of RNA polymerase sigma factors"/>
    <property type="match status" value="1"/>
</dbReference>
<dbReference type="InterPro" id="IPR013324">
    <property type="entry name" value="RNA_pol_sigma_r3/r4-like"/>
</dbReference>
<dbReference type="OrthoDB" id="9797134at2"/>
<dbReference type="NCBIfam" id="TIGR02959">
    <property type="entry name" value="SigZ"/>
    <property type="match status" value="1"/>
</dbReference>
<dbReference type="InterPro" id="IPR013249">
    <property type="entry name" value="RNA_pol_sigma70_r4_t2"/>
</dbReference>
<evidence type="ECO:0000256" key="2">
    <source>
        <dbReference type="ARBA" id="ARBA00023015"/>
    </source>
</evidence>
<dbReference type="Pfam" id="PF04542">
    <property type="entry name" value="Sigma70_r2"/>
    <property type="match status" value="1"/>
</dbReference>
<feature type="domain" description="RNA polymerase sigma factor 70 region 4 type 2" evidence="7">
    <location>
        <begin position="108"/>
        <end position="154"/>
    </location>
</feature>
<gene>
    <name evidence="8" type="ORF">MED92_05683</name>
</gene>
<dbReference type="InterPro" id="IPR013325">
    <property type="entry name" value="RNA_pol_sigma_r2"/>
</dbReference>
<keyword evidence="3" id="KW-0731">Sigma factor</keyword>
<dbReference type="InterPro" id="IPR014284">
    <property type="entry name" value="RNA_pol_sigma-70_dom"/>
</dbReference>
<accession>A0A7U8CA61</accession>
<comment type="caution">
    <text evidence="8">The sequence shown here is derived from an EMBL/GenBank/DDBJ whole genome shotgun (WGS) entry which is preliminary data.</text>
</comment>
<dbReference type="Gene3D" id="1.10.1740.10">
    <property type="match status" value="1"/>
</dbReference>
<dbReference type="GO" id="GO:0006352">
    <property type="term" value="P:DNA-templated transcription initiation"/>
    <property type="evidence" value="ECO:0007669"/>
    <property type="project" value="InterPro"/>
</dbReference>
<dbReference type="NCBIfam" id="NF007215">
    <property type="entry name" value="PRK09637.1"/>
    <property type="match status" value="1"/>
</dbReference>
<dbReference type="Proteomes" id="UP000002171">
    <property type="component" value="Unassembled WGS sequence"/>
</dbReference>
<dbReference type="NCBIfam" id="TIGR02937">
    <property type="entry name" value="sigma70-ECF"/>
    <property type="match status" value="1"/>
</dbReference>
<evidence type="ECO:0000256" key="4">
    <source>
        <dbReference type="ARBA" id="ARBA00023163"/>
    </source>
</evidence>
<evidence type="ECO:0000256" key="5">
    <source>
        <dbReference type="NCBIfam" id="TIGR02959"/>
    </source>
</evidence>
<sequence length="186" mass="22003">MKIEKIWQAYSDNLKQYLDARLYNKADVDDLLQEILIKTHKQINTLETNEKLLPWLYKITQHTLIDHYRKKAKQSEHPREEDLWYSEQGDQQNQQTELTMSACVLPFVEQLPKSTAYLIKSVDIEGRSQKELAAELSISYSGLKSRVQRGRKALRLLFESCCHLEFDRYGNVIDYEPKTKHCQRHC</sequence>
<dbReference type="InterPro" id="IPR039425">
    <property type="entry name" value="RNA_pol_sigma-70-like"/>
</dbReference>
<keyword evidence="8" id="KW-0548">Nucleotidyltransferase</keyword>
<dbReference type="GO" id="GO:0016987">
    <property type="term" value="F:sigma factor activity"/>
    <property type="evidence" value="ECO:0007669"/>
    <property type="project" value="UniProtKB-KW"/>
</dbReference>
<comment type="similarity">
    <text evidence="1">Belongs to the sigma-70 factor family. ECF subfamily.</text>
</comment>
<dbReference type="Gene3D" id="1.10.10.10">
    <property type="entry name" value="Winged helix-like DNA-binding domain superfamily/Winged helix DNA-binding domain"/>
    <property type="match status" value="1"/>
</dbReference>
<dbReference type="EMBL" id="AAOW01000002">
    <property type="protein sequence ID" value="EAR62584.1"/>
    <property type="molecule type" value="Genomic_DNA"/>
</dbReference>
<keyword evidence="2" id="KW-0805">Transcription regulation</keyword>
<dbReference type="PANTHER" id="PTHR43133">
    <property type="entry name" value="RNA POLYMERASE ECF-TYPE SIGMA FACTO"/>
    <property type="match status" value="1"/>
</dbReference>
<keyword evidence="4" id="KW-0804">Transcription</keyword>
<evidence type="ECO:0000313" key="9">
    <source>
        <dbReference type="Proteomes" id="UP000002171"/>
    </source>
</evidence>
<dbReference type="SUPFAM" id="SSF88659">
    <property type="entry name" value="Sigma3 and sigma4 domains of RNA polymerase sigma factors"/>
    <property type="match status" value="1"/>
</dbReference>
<organism evidence="8 9">
    <name type="scientific">Neptuniibacter caesariensis</name>
    <dbReference type="NCBI Taxonomy" id="207954"/>
    <lineage>
        <taxon>Bacteria</taxon>
        <taxon>Pseudomonadati</taxon>
        <taxon>Pseudomonadota</taxon>
        <taxon>Gammaproteobacteria</taxon>
        <taxon>Oceanospirillales</taxon>
        <taxon>Oceanospirillaceae</taxon>
        <taxon>Neptuniibacter</taxon>
    </lineage>
</organism>
<dbReference type="InterPro" id="IPR007627">
    <property type="entry name" value="RNA_pol_sigma70_r2"/>
</dbReference>
<dbReference type="RefSeq" id="WP_007021602.1">
    <property type="nucleotide sequence ID" value="NZ_CH724126.1"/>
</dbReference>
<feature type="domain" description="RNA polymerase sigma-70 region 2" evidence="6">
    <location>
        <begin position="7"/>
        <end position="73"/>
    </location>
</feature>
<evidence type="ECO:0000256" key="3">
    <source>
        <dbReference type="ARBA" id="ARBA00023082"/>
    </source>
</evidence>
<dbReference type="PANTHER" id="PTHR43133:SF62">
    <property type="entry name" value="RNA POLYMERASE SIGMA FACTOR SIGZ"/>
    <property type="match status" value="1"/>
</dbReference>
<evidence type="ECO:0000256" key="1">
    <source>
        <dbReference type="ARBA" id="ARBA00010641"/>
    </source>
</evidence>
<dbReference type="InterPro" id="IPR014304">
    <property type="entry name" value="RNA_pol_sigma-Z"/>
</dbReference>
<keyword evidence="9" id="KW-1185">Reference proteome</keyword>
<protein>
    <recommendedName>
        <fullName evidence="5">RNA polymerase sigma factor SigZ</fullName>
    </recommendedName>
</protein>
<dbReference type="GO" id="GO:0003677">
    <property type="term" value="F:DNA binding"/>
    <property type="evidence" value="ECO:0007669"/>
    <property type="project" value="InterPro"/>
</dbReference>
<proteinExistence type="inferred from homology"/>
<reference evidence="8 9" key="1">
    <citation type="submission" date="2006-02" db="EMBL/GenBank/DDBJ databases">
        <authorList>
            <person name="Pinhassi J."/>
            <person name="Pedros-Alio C."/>
            <person name="Ferriera S."/>
            <person name="Johnson J."/>
            <person name="Kravitz S."/>
            <person name="Halpern A."/>
            <person name="Remington K."/>
            <person name="Beeson K."/>
            <person name="Tran B."/>
            <person name="Rogers Y.-H."/>
            <person name="Friedman R."/>
            <person name="Venter J.C."/>
        </authorList>
    </citation>
    <scope>NUCLEOTIDE SEQUENCE [LARGE SCALE GENOMIC DNA]</scope>
    <source>
        <strain evidence="8 9">MED92</strain>
    </source>
</reference>
<name>A0A7U8CA61_NEPCE</name>
<dbReference type="AlphaFoldDB" id="A0A7U8CA61"/>